<dbReference type="SUPFAM" id="SSF51395">
    <property type="entry name" value="FMN-linked oxidoreductases"/>
    <property type="match status" value="1"/>
</dbReference>
<dbReference type="PANTHER" id="PTHR10578">
    <property type="entry name" value="S -2-HYDROXY-ACID OXIDASE-RELATED"/>
    <property type="match status" value="1"/>
</dbReference>
<reference evidence="6" key="1">
    <citation type="submission" date="2019-08" db="EMBL/GenBank/DDBJ databases">
        <authorList>
            <person name="Kucharzyk K."/>
            <person name="Murdoch R.W."/>
            <person name="Higgins S."/>
            <person name="Loffler F."/>
        </authorList>
    </citation>
    <scope>NUCLEOTIDE SEQUENCE</scope>
</reference>
<dbReference type="Gene3D" id="3.20.20.70">
    <property type="entry name" value="Aldolase class I"/>
    <property type="match status" value="1"/>
</dbReference>
<keyword evidence="2" id="KW-0285">Flavoprotein</keyword>
<evidence type="ECO:0000259" key="5">
    <source>
        <dbReference type="PROSITE" id="PS51349"/>
    </source>
</evidence>
<evidence type="ECO:0000256" key="1">
    <source>
        <dbReference type="ARBA" id="ARBA00001917"/>
    </source>
</evidence>
<proteinExistence type="predicted"/>
<evidence type="ECO:0000313" key="6">
    <source>
        <dbReference type="EMBL" id="MPN36032.1"/>
    </source>
</evidence>
<dbReference type="EMBL" id="VSSQ01089945">
    <property type="protein sequence ID" value="MPN36032.1"/>
    <property type="molecule type" value="Genomic_DNA"/>
</dbReference>
<dbReference type="Pfam" id="PF01070">
    <property type="entry name" value="FMN_dh"/>
    <property type="match status" value="1"/>
</dbReference>
<dbReference type="EC" id="1.1.-.-" evidence="6"/>
<evidence type="ECO:0000256" key="4">
    <source>
        <dbReference type="ARBA" id="ARBA00023002"/>
    </source>
</evidence>
<keyword evidence="3" id="KW-0288">FMN</keyword>
<dbReference type="AlphaFoldDB" id="A0A645HCD1"/>
<dbReference type="InterPro" id="IPR013785">
    <property type="entry name" value="Aldolase_TIM"/>
</dbReference>
<dbReference type="PROSITE" id="PS51349">
    <property type="entry name" value="FMN_HYDROXY_ACID_DH_2"/>
    <property type="match status" value="1"/>
</dbReference>
<comment type="caution">
    <text evidence="6">The sequence shown here is derived from an EMBL/GenBank/DDBJ whole genome shotgun (WGS) entry which is preliminary data.</text>
</comment>
<comment type="cofactor">
    <cofactor evidence="1">
        <name>FMN</name>
        <dbReference type="ChEBI" id="CHEBI:58210"/>
    </cofactor>
</comment>
<dbReference type="InterPro" id="IPR037396">
    <property type="entry name" value="FMN_HAD"/>
</dbReference>
<dbReference type="GO" id="GO:0016491">
    <property type="term" value="F:oxidoreductase activity"/>
    <property type="evidence" value="ECO:0007669"/>
    <property type="project" value="UniProtKB-KW"/>
</dbReference>
<protein>
    <submittedName>
        <fullName evidence="6">L-lactate dehydrogenase</fullName>
        <ecNumber evidence="6">1.1.-.-</ecNumber>
    </submittedName>
</protein>
<organism evidence="6">
    <name type="scientific">bioreactor metagenome</name>
    <dbReference type="NCBI Taxonomy" id="1076179"/>
    <lineage>
        <taxon>unclassified sequences</taxon>
        <taxon>metagenomes</taxon>
        <taxon>ecological metagenomes</taxon>
    </lineage>
</organism>
<gene>
    <name evidence="6" type="primary">lldD_16</name>
    <name evidence="6" type="ORF">SDC9_183537</name>
</gene>
<name>A0A645HCD1_9ZZZZ</name>
<dbReference type="PANTHER" id="PTHR10578:SF107">
    <property type="entry name" value="2-HYDROXYACID OXIDASE 1"/>
    <property type="match status" value="1"/>
</dbReference>
<keyword evidence="4 6" id="KW-0560">Oxidoreductase</keyword>
<dbReference type="InterPro" id="IPR000262">
    <property type="entry name" value="FMN-dep_DH"/>
</dbReference>
<sequence length="218" mass="23372">MFCGMGDTSQLDAVLHTGASVIKIIKPYAEDDKIFSRIAHADQAGCLALGMDIDHSFDHQGDLDVVLGEKMQALNSAKLKRFMAQSRLPFIVKGVLSVHDALICRDLGAAGIVVSHHHGRMDFAPPPLKALPAIRRAVGREMKIFVDCGIESGADAYKALALGADAVSVGRALMPALTERGAEGCAGEIRRVTGELRHFMAHTATRDLNSFDPSTIIL</sequence>
<evidence type="ECO:0000256" key="3">
    <source>
        <dbReference type="ARBA" id="ARBA00022643"/>
    </source>
</evidence>
<evidence type="ECO:0000256" key="2">
    <source>
        <dbReference type="ARBA" id="ARBA00022630"/>
    </source>
</evidence>
<feature type="domain" description="FMN hydroxy acid dehydrogenase" evidence="5">
    <location>
        <begin position="1"/>
        <end position="218"/>
    </location>
</feature>
<accession>A0A645HCD1</accession>